<dbReference type="Pfam" id="PF00036">
    <property type="entry name" value="EF-hand_1"/>
    <property type="match status" value="1"/>
</dbReference>
<evidence type="ECO:0000313" key="3">
    <source>
        <dbReference type="EMBL" id="MYL81747.1"/>
    </source>
</evidence>
<organism evidence="3 4">
    <name type="scientific">Solidesulfovibrio aerotolerans</name>
    <dbReference type="NCBI Taxonomy" id="295255"/>
    <lineage>
        <taxon>Bacteria</taxon>
        <taxon>Pseudomonadati</taxon>
        <taxon>Thermodesulfobacteriota</taxon>
        <taxon>Desulfovibrionia</taxon>
        <taxon>Desulfovibrionales</taxon>
        <taxon>Desulfovibrionaceae</taxon>
        <taxon>Solidesulfovibrio</taxon>
    </lineage>
</organism>
<dbReference type="InterPro" id="IPR002048">
    <property type="entry name" value="EF_hand_dom"/>
</dbReference>
<sequence>MLPKASVILVALTFLIALGGCASKKQKYATTDDVFAVYDVNKDGKITQDEFVAHFKDKQKAATAWKKIDTDNNGFVERTLQGDAPVNIWNAVEDTSIAD</sequence>
<keyword evidence="1" id="KW-0732">Signal</keyword>
<dbReference type="PROSITE" id="PS00018">
    <property type="entry name" value="EF_HAND_1"/>
    <property type="match status" value="1"/>
</dbReference>
<protein>
    <submittedName>
        <fullName evidence="3">Calcium-binding protein</fullName>
    </submittedName>
</protein>
<gene>
    <name evidence="3" type="ORF">GTA51_01150</name>
</gene>
<dbReference type="InterPro" id="IPR018247">
    <property type="entry name" value="EF_Hand_1_Ca_BS"/>
</dbReference>
<reference evidence="3 4" key="1">
    <citation type="submission" date="2020-01" db="EMBL/GenBank/DDBJ databases">
        <title>Genome sequence of Desulfovibrio aerotolerans DSM 16695(T).</title>
        <authorList>
            <person name="Karnachuk O."/>
            <person name="Avakyan M."/>
            <person name="Mardanov A."/>
            <person name="Kadnikov V."/>
            <person name="Ravin N."/>
        </authorList>
    </citation>
    <scope>NUCLEOTIDE SEQUENCE [LARGE SCALE GENOMIC DNA]</scope>
    <source>
        <strain evidence="3 4">DSM 16695</strain>
    </source>
</reference>
<feature type="domain" description="EF-hand" evidence="2">
    <location>
        <begin position="26"/>
        <end position="61"/>
    </location>
</feature>
<name>A0A7C9IR50_9BACT</name>
<accession>A0A7C9IR50</accession>
<evidence type="ECO:0000259" key="2">
    <source>
        <dbReference type="PROSITE" id="PS50222"/>
    </source>
</evidence>
<dbReference type="RefSeq" id="WP_160957959.1">
    <property type="nucleotide sequence ID" value="NZ_WVUD01000001.1"/>
</dbReference>
<dbReference type="SMART" id="SM00054">
    <property type="entry name" value="EFh"/>
    <property type="match status" value="1"/>
</dbReference>
<keyword evidence="4" id="KW-1185">Reference proteome</keyword>
<dbReference type="AlphaFoldDB" id="A0A7C9IR50"/>
<dbReference type="GO" id="GO:0005509">
    <property type="term" value="F:calcium ion binding"/>
    <property type="evidence" value="ECO:0007669"/>
    <property type="project" value="InterPro"/>
</dbReference>
<dbReference type="Gene3D" id="1.10.238.10">
    <property type="entry name" value="EF-hand"/>
    <property type="match status" value="1"/>
</dbReference>
<dbReference type="SUPFAM" id="SSF47473">
    <property type="entry name" value="EF-hand"/>
    <property type="match status" value="1"/>
</dbReference>
<dbReference type="EMBL" id="WVUD01000001">
    <property type="protein sequence ID" value="MYL81747.1"/>
    <property type="molecule type" value="Genomic_DNA"/>
</dbReference>
<dbReference type="OrthoDB" id="5460678at2"/>
<dbReference type="Proteomes" id="UP000482487">
    <property type="component" value="Unassembled WGS sequence"/>
</dbReference>
<dbReference type="PROSITE" id="PS51257">
    <property type="entry name" value="PROKAR_LIPOPROTEIN"/>
    <property type="match status" value="1"/>
</dbReference>
<proteinExistence type="predicted"/>
<dbReference type="InterPro" id="IPR011992">
    <property type="entry name" value="EF-hand-dom_pair"/>
</dbReference>
<evidence type="ECO:0000256" key="1">
    <source>
        <dbReference type="SAM" id="SignalP"/>
    </source>
</evidence>
<feature type="chain" id="PRO_5028859218" evidence="1">
    <location>
        <begin position="20"/>
        <end position="99"/>
    </location>
</feature>
<dbReference type="PROSITE" id="PS50222">
    <property type="entry name" value="EF_HAND_2"/>
    <property type="match status" value="1"/>
</dbReference>
<feature type="signal peptide" evidence="1">
    <location>
        <begin position="1"/>
        <end position="19"/>
    </location>
</feature>
<comment type="caution">
    <text evidence="3">The sequence shown here is derived from an EMBL/GenBank/DDBJ whole genome shotgun (WGS) entry which is preliminary data.</text>
</comment>
<evidence type="ECO:0000313" key="4">
    <source>
        <dbReference type="Proteomes" id="UP000482487"/>
    </source>
</evidence>